<organism evidence="1 2">
    <name type="scientific">Riccia fluitans</name>
    <dbReference type="NCBI Taxonomy" id="41844"/>
    <lineage>
        <taxon>Eukaryota</taxon>
        <taxon>Viridiplantae</taxon>
        <taxon>Streptophyta</taxon>
        <taxon>Embryophyta</taxon>
        <taxon>Marchantiophyta</taxon>
        <taxon>Marchantiopsida</taxon>
        <taxon>Marchantiidae</taxon>
        <taxon>Marchantiales</taxon>
        <taxon>Ricciaceae</taxon>
        <taxon>Riccia</taxon>
    </lineage>
</organism>
<evidence type="ECO:0000313" key="2">
    <source>
        <dbReference type="Proteomes" id="UP001605036"/>
    </source>
</evidence>
<comment type="caution">
    <text evidence="1">The sequence shown here is derived from an EMBL/GenBank/DDBJ whole genome shotgun (WGS) entry which is preliminary data.</text>
</comment>
<dbReference type="Proteomes" id="UP001605036">
    <property type="component" value="Unassembled WGS sequence"/>
</dbReference>
<accession>A0ABD1ZA83</accession>
<proteinExistence type="predicted"/>
<reference evidence="1 2" key="1">
    <citation type="submission" date="2024-09" db="EMBL/GenBank/DDBJ databases">
        <title>Chromosome-scale assembly of Riccia fluitans.</title>
        <authorList>
            <person name="Paukszto L."/>
            <person name="Sawicki J."/>
            <person name="Karawczyk K."/>
            <person name="Piernik-Szablinska J."/>
            <person name="Szczecinska M."/>
            <person name="Mazdziarz M."/>
        </authorList>
    </citation>
    <scope>NUCLEOTIDE SEQUENCE [LARGE SCALE GENOMIC DNA]</scope>
    <source>
        <strain evidence="1">Rf_01</strain>
        <tissue evidence="1">Aerial parts of the thallus</tissue>
    </source>
</reference>
<evidence type="ECO:0000313" key="1">
    <source>
        <dbReference type="EMBL" id="KAL2644390.1"/>
    </source>
</evidence>
<dbReference type="AlphaFoldDB" id="A0ABD1ZA83"/>
<protein>
    <submittedName>
        <fullName evidence="1">Uncharacterized protein</fullName>
    </submittedName>
</protein>
<dbReference type="EMBL" id="JBHFFA010000002">
    <property type="protein sequence ID" value="KAL2644390.1"/>
    <property type="molecule type" value="Genomic_DNA"/>
</dbReference>
<sequence>MFPAERTPSRSRQRVDPRVGVYGGPRMAVGTWLQYCRALRQFLERLLVDERTSLGVLFGGSEGYGYSAKAVWSGRYRARMVGFCEVTGMAMRPEEYLRDDSRVHLGKRGQRIRFLTIPQFDGRGRDIPLPLVGGACTG</sequence>
<name>A0ABD1ZA83_9MARC</name>
<keyword evidence="2" id="KW-1185">Reference proteome</keyword>
<gene>
    <name evidence="1" type="ORF">R1flu_011977</name>
</gene>